<evidence type="ECO:0000313" key="1">
    <source>
        <dbReference type="EMBL" id="DAD75053.1"/>
    </source>
</evidence>
<sequence length="46" mass="5406">MSYYRTCQYCGANLDPGETCDCQIEKKEQETVRAEAQIREEQEDDK</sequence>
<organism evidence="1">
    <name type="scientific">Siphoviridae sp. ct9Y44</name>
    <dbReference type="NCBI Taxonomy" id="2826176"/>
    <lineage>
        <taxon>Viruses</taxon>
        <taxon>Duplodnaviria</taxon>
        <taxon>Heunggongvirae</taxon>
        <taxon>Uroviricota</taxon>
        <taxon>Caudoviricetes</taxon>
    </lineage>
</organism>
<protein>
    <submittedName>
        <fullName evidence="1">Uncharacterized protein</fullName>
    </submittedName>
</protein>
<reference evidence="1" key="1">
    <citation type="journal article" date="2021" name="Proc. Natl. Acad. Sci. U.S.A.">
        <title>A Catalog of Tens of Thousands of Viruses from Human Metagenomes Reveals Hidden Associations with Chronic Diseases.</title>
        <authorList>
            <person name="Tisza M.J."/>
            <person name="Buck C.B."/>
        </authorList>
    </citation>
    <scope>NUCLEOTIDE SEQUENCE</scope>
    <source>
        <strain evidence="1">Ct9Y44</strain>
    </source>
</reference>
<accession>A0A8S5LYC9</accession>
<dbReference type="EMBL" id="BK014770">
    <property type="protein sequence ID" value="DAD75053.1"/>
    <property type="molecule type" value="Genomic_DNA"/>
</dbReference>
<name>A0A8S5LYC9_9CAUD</name>
<proteinExistence type="predicted"/>